<sequence>MKKLLSMALSLTLVLTLFTFNTYAKSYDFNDLVLRSIDNNMIYDYSFNHDTGRLIVRMKTNAEHIYRELRFKVVVYDYNGDCIGTYSANDYTNYLIERYQLYSGARTIKIYYYVNDELQESKKVRL</sequence>
<dbReference type="Proteomes" id="UP001374599">
    <property type="component" value="Unassembled WGS sequence"/>
</dbReference>
<evidence type="ECO:0000313" key="2">
    <source>
        <dbReference type="Proteomes" id="UP001374599"/>
    </source>
</evidence>
<evidence type="ECO:0000313" key="1">
    <source>
        <dbReference type="EMBL" id="GMQ63163.1"/>
    </source>
</evidence>
<gene>
    <name evidence="1" type="ORF">AN2V17_23960</name>
</gene>
<comment type="caution">
    <text evidence="1">The sequence shown here is derived from an EMBL/GenBank/DDBJ whole genome shotgun (WGS) entry which is preliminary data.</text>
</comment>
<organism evidence="1 2">
    <name type="scientific">Vallitalea maricola</name>
    <dbReference type="NCBI Taxonomy" id="3074433"/>
    <lineage>
        <taxon>Bacteria</taxon>
        <taxon>Bacillati</taxon>
        <taxon>Bacillota</taxon>
        <taxon>Clostridia</taxon>
        <taxon>Lachnospirales</taxon>
        <taxon>Vallitaleaceae</taxon>
        <taxon>Vallitalea</taxon>
    </lineage>
</organism>
<dbReference type="EMBL" id="BTPU01000036">
    <property type="protein sequence ID" value="GMQ63163.1"/>
    <property type="molecule type" value="Genomic_DNA"/>
</dbReference>
<keyword evidence="2" id="KW-1185">Reference proteome</keyword>
<proteinExistence type="predicted"/>
<accession>A0ACB5UMM2</accession>
<name>A0ACB5UMM2_9FIRM</name>
<reference evidence="1" key="1">
    <citation type="submission" date="2023-09" db="EMBL/GenBank/DDBJ databases">
        <title>Vallitalea sediminicola and Vallitalea maricola sp. nov., anaerobic bacteria isolated from marine sediment.</title>
        <authorList>
            <person name="Hirano S."/>
            <person name="Maeda A."/>
            <person name="Terahara T."/>
            <person name="Mori K."/>
            <person name="Hamada M."/>
            <person name="Matsumoto R."/>
            <person name="Kobayashi T."/>
        </authorList>
    </citation>
    <scope>NUCLEOTIDE SEQUENCE</scope>
    <source>
        <strain evidence="1">AN17-2</strain>
    </source>
</reference>
<protein>
    <submittedName>
        <fullName evidence="1">Uncharacterized protein</fullName>
    </submittedName>
</protein>